<dbReference type="Gene3D" id="1.20.5.370">
    <property type="match status" value="1"/>
</dbReference>
<feature type="compositionally biased region" description="Basic and acidic residues" evidence="5">
    <location>
        <begin position="209"/>
        <end position="225"/>
    </location>
</feature>
<evidence type="ECO:0000259" key="6">
    <source>
        <dbReference type="Pfam" id="PF06632"/>
    </source>
</evidence>
<comment type="subcellular location">
    <subcellularLocation>
        <location evidence="1">Nucleus</location>
    </subcellularLocation>
</comment>
<feature type="region of interest" description="Disordered" evidence="5">
    <location>
        <begin position="198"/>
        <end position="251"/>
    </location>
</feature>
<dbReference type="OMA" id="DAIMPAN"/>
<evidence type="ECO:0000259" key="7">
    <source>
        <dbReference type="Pfam" id="PF21924"/>
    </source>
</evidence>
<protein>
    <submittedName>
        <fullName evidence="8">DNA repair protein XRCC4</fullName>
    </submittedName>
</protein>
<keyword evidence="2" id="KW-0227">DNA damage</keyword>
<evidence type="ECO:0000256" key="5">
    <source>
        <dbReference type="SAM" id="MobiDB-lite"/>
    </source>
</evidence>
<evidence type="ECO:0000256" key="4">
    <source>
        <dbReference type="ARBA" id="ARBA00023242"/>
    </source>
</evidence>
<evidence type="ECO:0000256" key="1">
    <source>
        <dbReference type="ARBA" id="ARBA00004123"/>
    </source>
</evidence>
<dbReference type="InterPro" id="IPR053961">
    <property type="entry name" value="XRCC4_N"/>
</dbReference>
<dbReference type="GO" id="GO:0003677">
    <property type="term" value="F:DNA binding"/>
    <property type="evidence" value="ECO:0007669"/>
    <property type="project" value="InterPro"/>
</dbReference>
<name>A0A087U895_STEMI</name>
<feature type="non-terminal residue" evidence="8">
    <location>
        <position position="309"/>
    </location>
</feature>
<dbReference type="AlphaFoldDB" id="A0A087U895"/>
<dbReference type="Proteomes" id="UP000054359">
    <property type="component" value="Unassembled WGS sequence"/>
</dbReference>
<reference evidence="8 9" key="1">
    <citation type="submission" date="2013-11" db="EMBL/GenBank/DDBJ databases">
        <title>Genome sequencing of Stegodyphus mimosarum.</title>
        <authorList>
            <person name="Bechsgaard J."/>
        </authorList>
    </citation>
    <scope>NUCLEOTIDE SEQUENCE [LARGE SCALE GENOMIC DNA]</scope>
</reference>
<dbReference type="InterPro" id="IPR014751">
    <property type="entry name" value="XRCC4-like_C"/>
</dbReference>
<dbReference type="GO" id="GO:0006303">
    <property type="term" value="P:double-strand break repair via nonhomologous end joining"/>
    <property type="evidence" value="ECO:0007669"/>
    <property type="project" value="TreeGrafter"/>
</dbReference>
<dbReference type="EMBL" id="KK118688">
    <property type="protein sequence ID" value="KFM73584.1"/>
    <property type="molecule type" value="Genomic_DNA"/>
</dbReference>
<dbReference type="PANTHER" id="PTHR28559:SF1">
    <property type="entry name" value="DNA REPAIR PROTEIN XRCC4"/>
    <property type="match status" value="1"/>
</dbReference>
<dbReference type="GO" id="GO:0006310">
    <property type="term" value="P:DNA recombination"/>
    <property type="evidence" value="ECO:0007669"/>
    <property type="project" value="InterPro"/>
</dbReference>
<sequence length="309" mass="35729">MSANKAVLKIHLQNEEEVFLFTEYENKKKLRILILNIQKNEAFSGYATEFDLRAQAAMIRTTFSEFIRKMTKALFQSPPDCREYIYSLEKSSDAYIFKWKSVDSYETVINLGNLKLDEIDYKFAIADVLQSVSSELLSLNEKVQSLNASLQESENKKTEALNLLALATHAKENLEREMYAKFILVLNEKKRKIRELQLNKKLHSRSSNNKREKSCENKKSYHEYSESSDEVDGNLETANKPGPSTSSKRSSMLFLDDVESDVPIKQSKIRNRKAINVAEFTSNDLKSTEKTEERFFQCIDEEADLLNHM</sequence>
<dbReference type="OrthoDB" id="8064436at2759"/>
<dbReference type="InterPro" id="IPR053962">
    <property type="entry name" value="XRCC4_CC"/>
</dbReference>
<dbReference type="Pfam" id="PF21924">
    <property type="entry name" value="XRCC4_CC"/>
    <property type="match status" value="1"/>
</dbReference>
<dbReference type="GO" id="GO:0032807">
    <property type="term" value="C:DNA ligase IV complex"/>
    <property type="evidence" value="ECO:0007669"/>
    <property type="project" value="TreeGrafter"/>
</dbReference>
<gene>
    <name evidence="8" type="ORF">X975_07052</name>
</gene>
<evidence type="ECO:0000313" key="8">
    <source>
        <dbReference type="EMBL" id="KFM73584.1"/>
    </source>
</evidence>
<dbReference type="InterPro" id="IPR010585">
    <property type="entry name" value="DNA_repair_prot_XRCC4"/>
</dbReference>
<dbReference type="GO" id="GO:0010165">
    <property type="term" value="P:response to X-ray"/>
    <property type="evidence" value="ECO:0007669"/>
    <property type="project" value="TreeGrafter"/>
</dbReference>
<dbReference type="Gene3D" id="2.170.210.10">
    <property type="entry name" value="DNA double-strand break repair and VJ recombination XRCC4, N-terminal"/>
    <property type="match status" value="1"/>
</dbReference>
<dbReference type="SUPFAM" id="SSF58022">
    <property type="entry name" value="XRCC4, C-terminal oligomerization domain"/>
    <property type="match status" value="1"/>
</dbReference>
<feature type="domain" description="XRCC4 coiled-coil" evidence="7">
    <location>
        <begin position="132"/>
        <end position="196"/>
    </location>
</feature>
<keyword evidence="4" id="KW-0539">Nucleus</keyword>
<dbReference type="STRING" id="407821.A0A087U895"/>
<dbReference type="GO" id="GO:0005958">
    <property type="term" value="C:DNA-dependent protein kinase-DNA ligase 4 complex"/>
    <property type="evidence" value="ECO:0007669"/>
    <property type="project" value="TreeGrafter"/>
</dbReference>
<feature type="domain" description="XRCC4 N-terminal" evidence="6">
    <location>
        <begin position="18"/>
        <end position="116"/>
    </location>
</feature>
<dbReference type="PANTHER" id="PTHR28559">
    <property type="entry name" value="DNA REPAIR PROTEIN XRCC4"/>
    <property type="match status" value="1"/>
</dbReference>
<evidence type="ECO:0000313" key="9">
    <source>
        <dbReference type="Proteomes" id="UP000054359"/>
    </source>
</evidence>
<keyword evidence="3" id="KW-0234">DNA repair</keyword>
<dbReference type="InterPro" id="IPR038051">
    <property type="entry name" value="XRCC4-like_N_sf"/>
</dbReference>
<keyword evidence="9" id="KW-1185">Reference proteome</keyword>
<organism evidence="8 9">
    <name type="scientific">Stegodyphus mimosarum</name>
    <name type="common">African social velvet spider</name>
    <dbReference type="NCBI Taxonomy" id="407821"/>
    <lineage>
        <taxon>Eukaryota</taxon>
        <taxon>Metazoa</taxon>
        <taxon>Ecdysozoa</taxon>
        <taxon>Arthropoda</taxon>
        <taxon>Chelicerata</taxon>
        <taxon>Arachnida</taxon>
        <taxon>Araneae</taxon>
        <taxon>Araneomorphae</taxon>
        <taxon>Entelegynae</taxon>
        <taxon>Eresoidea</taxon>
        <taxon>Eresidae</taxon>
        <taxon>Stegodyphus</taxon>
    </lineage>
</organism>
<evidence type="ECO:0000256" key="2">
    <source>
        <dbReference type="ARBA" id="ARBA00022763"/>
    </source>
</evidence>
<dbReference type="Pfam" id="PF06632">
    <property type="entry name" value="XRCC4"/>
    <property type="match status" value="1"/>
</dbReference>
<accession>A0A087U895</accession>
<proteinExistence type="predicted"/>
<evidence type="ECO:0000256" key="3">
    <source>
        <dbReference type="ARBA" id="ARBA00023204"/>
    </source>
</evidence>